<accession>A0A8J9YHM5</accession>
<protein>
    <recommendedName>
        <fullName evidence="4">Secreted protein</fullName>
    </recommendedName>
</protein>
<feature type="non-terminal residue" evidence="2">
    <location>
        <position position="292"/>
    </location>
</feature>
<evidence type="ECO:0000313" key="2">
    <source>
        <dbReference type="EMBL" id="CAH0726990.1"/>
    </source>
</evidence>
<feature type="chain" id="PRO_5035466562" description="Secreted protein" evidence="1">
    <location>
        <begin position="25"/>
        <end position="292"/>
    </location>
</feature>
<name>A0A8J9YHM5_9NEOP</name>
<dbReference type="AlphaFoldDB" id="A0A8J9YHM5"/>
<evidence type="ECO:0008006" key="4">
    <source>
        <dbReference type="Google" id="ProtNLM"/>
    </source>
</evidence>
<dbReference type="InterPro" id="IPR006631">
    <property type="entry name" value="DM4_12"/>
</dbReference>
<feature type="signal peptide" evidence="1">
    <location>
        <begin position="1"/>
        <end position="24"/>
    </location>
</feature>
<reference evidence="2" key="1">
    <citation type="submission" date="2021-12" db="EMBL/GenBank/DDBJ databases">
        <authorList>
            <person name="Martin H S."/>
        </authorList>
    </citation>
    <scope>NUCLEOTIDE SEQUENCE</scope>
</reference>
<evidence type="ECO:0000313" key="3">
    <source>
        <dbReference type="Proteomes" id="UP000838878"/>
    </source>
</evidence>
<proteinExistence type="predicted"/>
<keyword evidence="1" id="KW-0732">Signal</keyword>
<gene>
    <name evidence="2" type="ORF">BINO364_LOCUS12390</name>
</gene>
<dbReference type="Proteomes" id="UP000838878">
    <property type="component" value="Chromosome 6"/>
</dbReference>
<dbReference type="OrthoDB" id="7587145at2759"/>
<dbReference type="EMBL" id="OV170226">
    <property type="protein sequence ID" value="CAH0726990.1"/>
    <property type="molecule type" value="Genomic_DNA"/>
</dbReference>
<dbReference type="PANTHER" id="PTHR41158">
    <property type="entry name" value="AGAP010294-PA"/>
    <property type="match status" value="1"/>
</dbReference>
<evidence type="ECO:0000256" key="1">
    <source>
        <dbReference type="SAM" id="SignalP"/>
    </source>
</evidence>
<keyword evidence="3" id="KW-1185">Reference proteome</keyword>
<sequence>MHQKVTGWAFLALICSSTILHTLAYPQQHAPLISQATSNVRTQNPQYYSNSLPVPHREQIAEERKFAEKSNALKKVALDDLDDIQNNSISDSGSSWSNMLGMIMQMIFNPAGAVGPNKSDNLDTDSPSPSPWTFLFSMGLKILTAILGGTTNNTGIDKVDNESSPMQFINIVVNLLDALKTSFSHRSLAARSMGRKDSISDAAIAGIAMLKTYVRSFKTNDEKCLQKYVCDANNECSTDIGPKSVFCQLGTYAASFVLERQSAGTFDQFYEAGRRGRSGVDCRHLYLECNEV</sequence>
<dbReference type="Pfam" id="PF07841">
    <property type="entry name" value="DM4_12"/>
    <property type="match status" value="1"/>
</dbReference>
<organism evidence="2 3">
    <name type="scientific">Brenthis ino</name>
    <name type="common">lesser marbled fritillary</name>
    <dbReference type="NCBI Taxonomy" id="405034"/>
    <lineage>
        <taxon>Eukaryota</taxon>
        <taxon>Metazoa</taxon>
        <taxon>Ecdysozoa</taxon>
        <taxon>Arthropoda</taxon>
        <taxon>Hexapoda</taxon>
        <taxon>Insecta</taxon>
        <taxon>Pterygota</taxon>
        <taxon>Neoptera</taxon>
        <taxon>Endopterygota</taxon>
        <taxon>Lepidoptera</taxon>
        <taxon>Glossata</taxon>
        <taxon>Ditrysia</taxon>
        <taxon>Papilionoidea</taxon>
        <taxon>Nymphalidae</taxon>
        <taxon>Heliconiinae</taxon>
        <taxon>Argynnini</taxon>
        <taxon>Brenthis</taxon>
    </lineage>
</organism>
<dbReference type="PANTHER" id="PTHR41158:SF2">
    <property type="entry name" value="AGAP010294-PA"/>
    <property type="match status" value="1"/>
</dbReference>